<sequence length="236" mass="26002">MSTSPPIVDRVAIRSLQCGQVRPFRGPEEPSAIAKQPVAGAVRVHLLGLEGDAQADLSVHGGPDKAIHHYPHDHYAFWREQLGDHPLLADYGAFGENIATEGLTEEAVCIGDRWRLGTALVEVSQGRQPCWKLDHRFGGVPINAGVVRSRRAGWYYRVIEEGEVTAGDTMALAARPWPDWSVRRVFGLLIAGEYKQDRAGLEALGEVSELAAPWQLRRAKLLEMPGRKLMNGTIEV</sequence>
<dbReference type="Gene3D" id="2.40.33.20">
    <property type="entry name" value="PK beta-barrel domain-like"/>
    <property type="match status" value="1"/>
</dbReference>
<dbReference type="InterPro" id="IPR052353">
    <property type="entry name" value="Benzoxazolinone_Detox_Enz"/>
</dbReference>
<evidence type="ECO:0000313" key="3">
    <source>
        <dbReference type="Proteomes" id="UP001589858"/>
    </source>
</evidence>
<proteinExistence type="predicted"/>
<dbReference type="RefSeq" id="WP_267221227.1">
    <property type="nucleotide sequence ID" value="NZ_JAPCWC010000009.1"/>
</dbReference>
<organism evidence="2 3">
    <name type="scientific">Novosphingobium clariflavum</name>
    <dbReference type="NCBI Taxonomy" id="2029884"/>
    <lineage>
        <taxon>Bacteria</taxon>
        <taxon>Pseudomonadati</taxon>
        <taxon>Pseudomonadota</taxon>
        <taxon>Alphaproteobacteria</taxon>
        <taxon>Sphingomonadales</taxon>
        <taxon>Sphingomonadaceae</taxon>
        <taxon>Novosphingobium</taxon>
    </lineage>
</organism>
<keyword evidence="3" id="KW-1185">Reference proteome</keyword>
<dbReference type="PANTHER" id="PTHR30212">
    <property type="entry name" value="PROTEIN YIIM"/>
    <property type="match status" value="1"/>
</dbReference>
<dbReference type="Pfam" id="PF03473">
    <property type="entry name" value="MOSC"/>
    <property type="match status" value="1"/>
</dbReference>
<reference evidence="2 3" key="1">
    <citation type="submission" date="2024-09" db="EMBL/GenBank/DDBJ databases">
        <authorList>
            <person name="Sun Q."/>
            <person name="Mori K."/>
        </authorList>
    </citation>
    <scope>NUCLEOTIDE SEQUENCE [LARGE SCALE GENOMIC DNA]</scope>
    <source>
        <strain evidence="2 3">CICC 11035S</strain>
    </source>
</reference>
<dbReference type="InterPro" id="IPR005302">
    <property type="entry name" value="MoCF_Sase_C"/>
</dbReference>
<dbReference type="SUPFAM" id="SSF50800">
    <property type="entry name" value="PK beta-barrel domain-like"/>
    <property type="match status" value="1"/>
</dbReference>
<dbReference type="PANTHER" id="PTHR30212:SF2">
    <property type="entry name" value="PROTEIN YIIM"/>
    <property type="match status" value="1"/>
</dbReference>
<dbReference type="InterPro" id="IPR011037">
    <property type="entry name" value="Pyrv_Knase-like_insert_dom_sf"/>
</dbReference>
<accession>A0ABV6SD02</accession>
<dbReference type="PROSITE" id="PS51340">
    <property type="entry name" value="MOSC"/>
    <property type="match status" value="1"/>
</dbReference>
<protein>
    <submittedName>
        <fullName evidence="2">MOSC domain-containing protein</fullName>
    </submittedName>
</protein>
<gene>
    <name evidence="2" type="ORF">ACFFF8_21320</name>
</gene>
<evidence type="ECO:0000313" key="2">
    <source>
        <dbReference type="EMBL" id="MFC0687130.1"/>
    </source>
</evidence>
<dbReference type="Proteomes" id="UP001589858">
    <property type="component" value="Unassembled WGS sequence"/>
</dbReference>
<comment type="caution">
    <text evidence="2">The sequence shown here is derived from an EMBL/GenBank/DDBJ whole genome shotgun (WGS) entry which is preliminary data.</text>
</comment>
<feature type="domain" description="MOSC" evidence="1">
    <location>
        <begin position="36"/>
        <end position="173"/>
    </location>
</feature>
<name>A0ABV6SD02_9SPHN</name>
<dbReference type="EMBL" id="JBHLTM010000081">
    <property type="protein sequence ID" value="MFC0687130.1"/>
    <property type="molecule type" value="Genomic_DNA"/>
</dbReference>
<evidence type="ECO:0000259" key="1">
    <source>
        <dbReference type="PROSITE" id="PS51340"/>
    </source>
</evidence>